<dbReference type="Proteomes" id="UP000663880">
    <property type="component" value="Unassembled WGS sequence"/>
</dbReference>
<organism evidence="1 2">
    <name type="scientific">Pieris macdunnoughi</name>
    <dbReference type="NCBI Taxonomy" id="345717"/>
    <lineage>
        <taxon>Eukaryota</taxon>
        <taxon>Metazoa</taxon>
        <taxon>Ecdysozoa</taxon>
        <taxon>Arthropoda</taxon>
        <taxon>Hexapoda</taxon>
        <taxon>Insecta</taxon>
        <taxon>Pterygota</taxon>
        <taxon>Neoptera</taxon>
        <taxon>Endopterygota</taxon>
        <taxon>Lepidoptera</taxon>
        <taxon>Glossata</taxon>
        <taxon>Ditrysia</taxon>
        <taxon>Papilionoidea</taxon>
        <taxon>Pieridae</taxon>
        <taxon>Pierinae</taxon>
        <taxon>Pieris</taxon>
    </lineage>
</organism>
<sequence length="70" mass="8260">MIHALRLPAVSAQPATRLSVSRRVRRRRDVIQRGARRAERGRRLLREEQRQRQSRSLSHIRSFSILCAET</sequence>
<name>A0A821YAX2_9NEOP</name>
<comment type="caution">
    <text evidence="1">The sequence shown here is derived from an EMBL/GenBank/DDBJ whole genome shotgun (WGS) entry which is preliminary data.</text>
</comment>
<dbReference type="EMBL" id="CAJOBZ010000079">
    <property type="protein sequence ID" value="CAF4956345.1"/>
    <property type="molecule type" value="Genomic_DNA"/>
</dbReference>
<proteinExistence type="predicted"/>
<keyword evidence="2" id="KW-1185">Reference proteome</keyword>
<protein>
    <submittedName>
        <fullName evidence="1">Uncharacterized protein</fullName>
    </submittedName>
</protein>
<evidence type="ECO:0000313" key="2">
    <source>
        <dbReference type="Proteomes" id="UP000663880"/>
    </source>
</evidence>
<dbReference type="AlphaFoldDB" id="A0A821YAX2"/>
<evidence type="ECO:0000313" key="1">
    <source>
        <dbReference type="EMBL" id="CAF4956345.1"/>
    </source>
</evidence>
<accession>A0A821YAX2</accession>
<reference evidence="1" key="1">
    <citation type="submission" date="2021-02" db="EMBL/GenBank/DDBJ databases">
        <authorList>
            <person name="Steward A R."/>
        </authorList>
    </citation>
    <scope>NUCLEOTIDE SEQUENCE</scope>
</reference>
<gene>
    <name evidence="1" type="ORF">PMACD_LOCUS16246</name>
</gene>